<reference evidence="2" key="2">
    <citation type="submission" date="2020-09" db="EMBL/GenBank/DDBJ databases">
        <authorList>
            <person name="Sun Q."/>
            <person name="Ohkuma M."/>
        </authorList>
    </citation>
    <scope>NUCLEOTIDE SEQUENCE</scope>
    <source>
        <strain evidence="2">JCM 4637</strain>
    </source>
</reference>
<evidence type="ECO:0000313" key="3">
    <source>
        <dbReference type="Proteomes" id="UP000638353"/>
    </source>
</evidence>
<reference evidence="2" key="1">
    <citation type="journal article" date="2014" name="Int. J. Syst. Evol. Microbiol.">
        <title>Complete genome sequence of Corynebacterium casei LMG S-19264T (=DSM 44701T), isolated from a smear-ripened cheese.</title>
        <authorList>
            <consortium name="US DOE Joint Genome Institute (JGI-PGF)"/>
            <person name="Walter F."/>
            <person name="Albersmeier A."/>
            <person name="Kalinowski J."/>
            <person name="Ruckert C."/>
        </authorList>
    </citation>
    <scope>NUCLEOTIDE SEQUENCE</scope>
    <source>
        <strain evidence="2">JCM 4637</strain>
    </source>
</reference>
<gene>
    <name evidence="2" type="ORF">GCM10010334_19950</name>
</gene>
<organism evidence="2 3">
    <name type="scientific">Streptomyces finlayi</name>
    <dbReference type="NCBI Taxonomy" id="67296"/>
    <lineage>
        <taxon>Bacteria</taxon>
        <taxon>Bacillati</taxon>
        <taxon>Actinomycetota</taxon>
        <taxon>Actinomycetes</taxon>
        <taxon>Kitasatosporales</taxon>
        <taxon>Streptomycetaceae</taxon>
        <taxon>Streptomyces</taxon>
    </lineage>
</organism>
<comment type="caution">
    <text evidence="2">The sequence shown here is derived from an EMBL/GenBank/DDBJ whole genome shotgun (WGS) entry which is preliminary data.</text>
</comment>
<evidence type="ECO:0000256" key="1">
    <source>
        <dbReference type="SAM" id="MobiDB-lite"/>
    </source>
</evidence>
<sequence length="287" mass="30172">MGTSSRWEGPRWKGLYQRLATWDPERSDPGATAAAAIDALHDACQQDPDAFGLQDAASAAGARLSDAMQVLAESGPSGLLDKIPPDGDLEPYGAEEPRPEWPDPADAFVAELTRRVAGDGTTVVDSALRRAVAASAGRLLAVHPEVRETLHAPSGPPAGAGLASDLLCLLYRWFFADLITEFLRTVIAEKIKLAVPVLLATDPEGQISDFVADRILALIPNPCEEAAEDSVAEAVPPTEEGEPPESITPAPSAENPLSEVARRLVPGTVGKILGLAIDTLGEEEPPA</sequence>
<accession>A0A918WVN0</accession>
<feature type="region of interest" description="Disordered" evidence="1">
    <location>
        <begin position="227"/>
        <end position="259"/>
    </location>
</feature>
<dbReference type="EMBL" id="BMVC01000003">
    <property type="protein sequence ID" value="GHC87785.1"/>
    <property type="molecule type" value="Genomic_DNA"/>
</dbReference>
<dbReference type="RefSeq" id="WP_189823143.1">
    <property type="nucleotide sequence ID" value="NZ_BMVC01000003.1"/>
</dbReference>
<feature type="region of interest" description="Disordered" evidence="1">
    <location>
        <begin position="75"/>
        <end position="102"/>
    </location>
</feature>
<proteinExistence type="predicted"/>
<name>A0A918WVN0_9ACTN</name>
<dbReference type="Proteomes" id="UP000638353">
    <property type="component" value="Unassembled WGS sequence"/>
</dbReference>
<dbReference type="AlphaFoldDB" id="A0A918WVN0"/>
<evidence type="ECO:0000313" key="2">
    <source>
        <dbReference type="EMBL" id="GHC87785.1"/>
    </source>
</evidence>
<protein>
    <submittedName>
        <fullName evidence="2">Uncharacterized protein</fullName>
    </submittedName>
</protein>